<dbReference type="InterPro" id="IPR000577">
    <property type="entry name" value="Carb_kinase_FGGY"/>
</dbReference>
<gene>
    <name evidence="7" type="primary">rhaB</name>
    <name evidence="11" type="ORF">SGADD02_02156</name>
    <name evidence="12" type="ORF">SGADD03_00304</name>
</gene>
<evidence type="ECO:0000256" key="5">
    <source>
        <dbReference type="ARBA" id="ARBA00022840"/>
    </source>
</evidence>
<dbReference type="PIRSF" id="PIRSF000538">
    <property type="entry name" value="GlpK"/>
    <property type="match status" value="1"/>
</dbReference>
<dbReference type="EMBL" id="LQXV01000099">
    <property type="protein sequence ID" value="KXU10164.1"/>
    <property type="molecule type" value="Genomic_DNA"/>
</dbReference>
<evidence type="ECO:0000313" key="12">
    <source>
        <dbReference type="EMBL" id="KXU10164.1"/>
    </source>
</evidence>
<evidence type="ECO:0000259" key="10">
    <source>
        <dbReference type="Pfam" id="PF02782"/>
    </source>
</evidence>
<name>A0A139R669_9STRE</name>
<dbReference type="NCBIfam" id="TIGR02627">
    <property type="entry name" value="rhamnulo_kin"/>
    <property type="match status" value="1"/>
</dbReference>
<feature type="domain" description="Carbohydrate kinase FGGY C-terminal" evidence="10">
    <location>
        <begin position="250"/>
        <end position="438"/>
    </location>
</feature>
<dbReference type="PANTHER" id="PTHR43095">
    <property type="entry name" value="SUGAR KINASE"/>
    <property type="match status" value="1"/>
</dbReference>
<feature type="domain" description="Carbohydrate kinase FGGY N-terminal" evidence="9">
    <location>
        <begin position="3"/>
        <end position="241"/>
    </location>
</feature>
<dbReference type="EC" id="2.7.1.5" evidence="7 8"/>
<dbReference type="Pfam" id="PF00370">
    <property type="entry name" value="FGGY_N"/>
    <property type="match status" value="1"/>
</dbReference>
<dbReference type="Gene3D" id="3.30.420.40">
    <property type="match status" value="2"/>
</dbReference>
<comment type="function">
    <text evidence="7">Involved in the catabolism of L-rhamnose (6-deoxy-L-mannose). Catalyzes the transfer of the gamma-phosphate group from ATP to the 1-hydroxyl group of L-rhamnulose to yield L-rhamnulose 1-phosphate.</text>
</comment>
<dbReference type="AlphaFoldDB" id="A0A139R669"/>
<dbReference type="UniPathway" id="UPA00541">
    <property type="reaction ID" value="UER00602"/>
</dbReference>
<dbReference type="InterPro" id="IPR013449">
    <property type="entry name" value="Rhamnulokinase"/>
</dbReference>
<keyword evidence="6 7" id="KW-0684">Rhamnose metabolism</keyword>
<dbReference type="InterPro" id="IPR018484">
    <property type="entry name" value="FGGY_N"/>
</dbReference>
<keyword evidence="3 7" id="KW-0547">Nucleotide-binding</keyword>
<feature type="binding site" evidence="7">
    <location>
        <position position="301"/>
    </location>
    <ligand>
        <name>ATP</name>
        <dbReference type="ChEBI" id="CHEBI:30616"/>
    </ligand>
</feature>
<comment type="caution">
    <text evidence="7">Lacks conserved residue(s) required for the propagation of feature annotation.</text>
</comment>
<keyword evidence="2 7" id="KW-0808">Transferase</keyword>
<dbReference type="Proteomes" id="UP000071927">
    <property type="component" value="Unassembled WGS sequence"/>
</dbReference>
<accession>A0A139R669</accession>
<dbReference type="CDD" id="cd07771">
    <property type="entry name" value="ASKHA_NBD_FGGY_RhaB-like"/>
    <property type="match status" value="1"/>
</dbReference>
<comment type="catalytic activity">
    <reaction evidence="7">
        <text>L-rhamnulose + ATP = L-rhamnulose 1-phosphate + ADP + H(+)</text>
        <dbReference type="Rhea" id="RHEA:20117"/>
        <dbReference type="ChEBI" id="CHEBI:15378"/>
        <dbReference type="ChEBI" id="CHEBI:17897"/>
        <dbReference type="ChEBI" id="CHEBI:30616"/>
        <dbReference type="ChEBI" id="CHEBI:58313"/>
        <dbReference type="ChEBI" id="CHEBI:456216"/>
        <dbReference type="EC" id="2.7.1.5"/>
    </reaction>
</comment>
<dbReference type="SUPFAM" id="SSF53067">
    <property type="entry name" value="Actin-like ATPase domain"/>
    <property type="match status" value="2"/>
</dbReference>
<evidence type="ECO:0000313" key="14">
    <source>
        <dbReference type="Proteomes" id="UP000071927"/>
    </source>
</evidence>
<evidence type="ECO:0000259" key="9">
    <source>
        <dbReference type="Pfam" id="PF00370"/>
    </source>
</evidence>
<keyword evidence="4 7" id="KW-0418">Kinase</keyword>
<protein>
    <recommendedName>
        <fullName evidence="7 8">Rhamnulokinase</fullName>
        <shortName evidence="7">RhaB</shortName>
        <ecNumber evidence="7 8">2.7.1.5</ecNumber>
    </recommendedName>
    <alternativeName>
        <fullName evidence="7">ATP:L-rhamnulose phosphotransferase</fullName>
    </alternativeName>
    <alternativeName>
        <fullName evidence="7">L-rhamnulose 1-kinase</fullName>
    </alternativeName>
    <alternativeName>
        <fullName evidence="7">Rhamnulose kinase</fullName>
    </alternativeName>
</protein>
<dbReference type="Proteomes" id="UP000070198">
    <property type="component" value="Unassembled WGS sequence"/>
</dbReference>
<evidence type="ECO:0000256" key="3">
    <source>
        <dbReference type="ARBA" id="ARBA00022741"/>
    </source>
</evidence>
<organism evidence="12 14">
    <name type="scientific">Streptococcus gallolyticus</name>
    <dbReference type="NCBI Taxonomy" id="315405"/>
    <lineage>
        <taxon>Bacteria</taxon>
        <taxon>Bacillati</taxon>
        <taxon>Bacillota</taxon>
        <taxon>Bacilli</taxon>
        <taxon>Lactobacillales</taxon>
        <taxon>Streptococcaceae</taxon>
        <taxon>Streptococcus</taxon>
    </lineage>
</organism>
<comment type="similarity">
    <text evidence="7">Belongs to the rhamnulokinase family.</text>
</comment>
<sequence>MTYHVAIDIGASSGRVILANREDKLEISEIHRFKNGFTKNNGHERWNINHLIDEILLGLEKIKACGVETCTIGIDTWAVDYVLLDENGELLAEPVAYRDARTQGMMQKVFEKISKNNVYQKTGIQFLNFNTLYQLCAEDSDLLAKAQTILMVPDYIAYRLTGKKVGEVTNGSTTQYLNIHSRDYDKELLDVAGVDLDKFPDLIETGEIIGNLSSELYATYDLPEAKVVAVATHDTASAVVGVPATGENWAYLSSGTWSLIGVENQEPILSQKAFEENYTNEWGAYKTYRFLKNITGMWTVQEIARMLDYRYTFAEMAEQAYQVEPFLQYVNLNDDRFINPNNMITEIQDYCRESEQIVPETVGELIMCVYSNLALAYAHEWTILENLIGHKLDVLHIVGGGSNVKLLNQLTADVIGKPVIAGPGEATAFGNIMVQMITSGELQDLKEARLWLSEHQSLECYEPRPIADRDHLEIYKKTVFNK</sequence>
<dbReference type="FunFam" id="3.30.420.40:FF:000064">
    <property type="entry name" value="Rhamnulokinase"/>
    <property type="match status" value="1"/>
</dbReference>
<evidence type="ECO:0000256" key="8">
    <source>
        <dbReference type="NCBIfam" id="TIGR02627"/>
    </source>
</evidence>
<dbReference type="Pfam" id="PF02782">
    <property type="entry name" value="FGGY_C"/>
    <property type="match status" value="1"/>
</dbReference>
<evidence type="ECO:0000313" key="13">
    <source>
        <dbReference type="Proteomes" id="UP000070198"/>
    </source>
</evidence>
<dbReference type="RefSeq" id="WP_061459262.1">
    <property type="nucleotide sequence ID" value="NZ_KQ970569.1"/>
</dbReference>
<feature type="binding site" evidence="7">
    <location>
        <position position="293"/>
    </location>
    <ligand>
        <name>substrate</name>
    </ligand>
</feature>
<feature type="binding site" evidence="7">
    <location>
        <position position="78"/>
    </location>
    <ligand>
        <name>substrate</name>
    </ligand>
</feature>
<evidence type="ECO:0000313" key="11">
    <source>
        <dbReference type="EMBL" id="KXT63688.1"/>
    </source>
</evidence>
<evidence type="ECO:0000256" key="4">
    <source>
        <dbReference type="ARBA" id="ARBA00022777"/>
    </source>
</evidence>
<comment type="similarity">
    <text evidence="1">Belongs to the FGGY kinase family.</text>
</comment>
<keyword evidence="7" id="KW-0460">Magnesium</keyword>
<dbReference type="GO" id="GO:0005524">
    <property type="term" value="F:ATP binding"/>
    <property type="evidence" value="ECO:0007669"/>
    <property type="project" value="UniProtKB-KW"/>
</dbReference>
<reference evidence="13 14" key="1">
    <citation type="submission" date="2016-01" db="EMBL/GenBank/DDBJ databases">
        <title>Highly variable Streptococcus oralis are common among viridans streptococci isolated from primates.</title>
        <authorList>
            <person name="Denapaite D."/>
            <person name="Rieger M."/>
            <person name="Koendgen S."/>
            <person name="Brueckner R."/>
            <person name="Ochigava I."/>
            <person name="Kappeler P."/>
            <person name="Maetz-Rensing K."/>
            <person name="Leendertz F."/>
            <person name="Hakenbeck R."/>
        </authorList>
    </citation>
    <scope>NUCLEOTIDE SEQUENCE [LARGE SCALE GENOMIC DNA]</scope>
    <source>
        <strain evidence="11 13">DD02</strain>
        <strain evidence="12 14">DD03</strain>
    </source>
</reference>
<comment type="pathway">
    <text evidence="7">Carbohydrate degradation; L-rhamnose degradation; glycerone phosphate from L-rhamnose: step 2/3.</text>
</comment>
<dbReference type="GO" id="GO:0019301">
    <property type="term" value="P:rhamnose catabolic process"/>
    <property type="evidence" value="ECO:0007669"/>
    <property type="project" value="UniProtKB-UniRule"/>
</dbReference>
<dbReference type="PANTHER" id="PTHR43095:SF2">
    <property type="entry name" value="GLUCONOKINASE"/>
    <property type="match status" value="1"/>
</dbReference>
<keyword evidence="5 7" id="KW-0067">ATP-binding</keyword>
<comment type="caution">
    <text evidence="12">The sequence shown here is derived from an EMBL/GenBank/DDBJ whole genome shotgun (WGS) entry which is preliminary data.</text>
</comment>
<feature type="binding site" evidence="7">
    <location>
        <begin position="233"/>
        <end position="235"/>
    </location>
    <ligand>
        <name>substrate</name>
    </ligand>
</feature>
<proteinExistence type="inferred from homology"/>
<feature type="disulfide bond" evidence="7">
    <location>
        <begin position="351"/>
        <end position="368"/>
    </location>
</feature>
<evidence type="ECO:0000256" key="6">
    <source>
        <dbReference type="ARBA" id="ARBA00023308"/>
    </source>
</evidence>
<keyword evidence="7" id="KW-1015">Disulfide bond</keyword>
<dbReference type="EMBL" id="LQOF01000449">
    <property type="protein sequence ID" value="KXT63688.1"/>
    <property type="molecule type" value="Genomic_DNA"/>
</dbReference>
<evidence type="ECO:0000256" key="2">
    <source>
        <dbReference type="ARBA" id="ARBA00022679"/>
    </source>
</evidence>
<evidence type="ECO:0000256" key="1">
    <source>
        <dbReference type="ARBA" id="ARBA00009156"/>
    </source>
</evidence>
<feature type="binding site" evidence="7">
    <location>
        <position position="400"/>
    </location>
    <ligand>
        <name>ATP</name>
        <dbReference type="ChEBI" id="CHEBI:30616"/>
    </ligand>
</feature>
<comment type="cofactor">
    <cofactor evidence="7">
        <name>Mg(2+)</name>
        <dbReference type="ChEBI" id="CHEBI:18420"/>
    </cofactor>
</comment>
<evidence type="ECO:0000256" key="7">
    <source>
        <dbReference type="HAMAP-Rule" id="MF_01535"/>
    </source>
</evidence>
<dbReference type="HAMAP" id="MF_01535">
    <property type="entry name" value="Rhamnulokinase"/>
    <property type="match status" value="1"/>
</dbReference>
<feature type="active site" description="Proton acceptor" evidence="7">
    <location>
        <position position="234"/>
    </location>
</feature>
<dbReference type="PATRIC" id="fig|315405.11.peg.2520"/>
<dbReference type="InterPro" id="IPR050406">
    <property type="entry name" value="FGGY_Carb_Kinase"/>
</dbReference>
<feature type="binding site" evidence="7">
    <location>
        <position position="256"/>
    </location>
    <ligand>
        <name>ATP</name>
        <dbReference type="ChEBI" id="CHEBI:30616"/>
    </ligand>
</feature>
<dbReference type="GO" id="GO:0008993">
    <property type="term" value="F:rhamnulokinase activity"/>
    <property type="evidence" value="ECO:0007669"/>
    <property type="project" value="UniProtKB-UniRule"/>
</dbReference>
<dbReference type="InterPro" id="IPR018485">
    <property type="entry name" value="FGGY_C"/>
</dbReference>
<dbReference type="InterPro" id="IPR043129">
    <property type="entry name" value="ATPase_NBD"/>
</dbReference>
<feature type="binding site" evidence="7">
    <location>
        <begin position="11"/>
        <end position="15"/>
    </location>
    <ligand>
        <name>ATP</name>
        <dbReference type="ChEBI" id="CHEBI:30616"/>
    </ligand>
</feature>